<dbReference type="EMBL" id="CAJOBG010055581">
    <property type="protein sequence ID" value="CAF4516163.1"/>
    <property type="molecule type" value="Genomic_DNA"/>
</dbReference>
<organism evidence="1 2">
    <name type="scientific">Rotaria magnacalcarata</name>
    <dbReference type="NCBI Taxonomy" id="392030"/>
    <lineage>
        <taxon>Eukaryota</taxon>
        <taxon>Metazoa</taxon>
        <taxon>Spiralia</taxon>
        <taxon>Gnathifera</taxon>
        <taxon>Rotifera</taxon>
        <taxon>Eurotatoria</taxon>
        <taxon>Bdelloidea</taxon>
        <taxon>Philodinida</taxon>
        <taxon>Philodinidae</taxon>
        <taxon>Rotaria</taxon>
    </lineage>
</organism>
<feature type="non-terminal residue" evidence="1">
    <location>
        <position position="1"/>
    </location>
</feature>
<name>A0A820WD85_9BILA</name>
<protein>
    <submittedName>
        <fullName evidence="1">Uncharacterized protein</fullName>
    </submittedName>
</protein>
<comment type="caution">
    <text evidence="1">The sequence shown here is derived from an EMBL/GenBank/DDBJ whole genome shotgun (WGS) entry which is preliminary data.</text>
</comment>
<gene>
    <name evidence="1" type="ORF">OVN521_LOCUS41587</name>
</gene>
<accession>A0A820WD85</accession>
<reference evidence="1" key="1">
    <citation type="submission" date="2021-02" db="EMBL/GenBank/DDBJ databases">
        <authorList>
            <person name="Nowell W R."/>
        </authorList>
    </citation>
    <scope>NUCLEOTIDE SEQUENCE</scope>
</reference>
<proteinExistence type="predicted"/>
<evidence type="ECO:0000313" key="2">
    <source>
        <dbReference type="Proteomes" id="UP000663866"/>
    </source>
</evidence>
<dbReference type="AlphaFoldDB" id="A0A820WD85"/>
<keyword evidence="2" id="KW-1185">Reference proteome</keyword>
<evidence type="ECO:0000313" key="1">
    <source>
        <dbReference type="EMBL" id="CAF4516163.1"/>
    </source>
</evidence>
<dbReference type="Proteomes" id="UP000663866">
    <property type="component" value="Unassembled WGS sequence"/>
</dbReference>
<sequence length="93" mass="10450">AIKETIISLAPAIETANQLDSTSTFVDHLSSEYSCLCNDYKKHYSLIMASTAIFNEYKQTIEDLSTWLTLANANIQQALEFDDKQQTSINVKV</sequence>